<dbReference type="InterPro" id="IPR023210">
    <property type="entry name" value="NADP_OxRdtase_dom"/>
</dbReference>
<proteinExistence type="inferred from homology"/>
<evidence type="ECO:0000256" key="3">
    <source>
        <dbReference type="ARBA" id="ARBA00023002"/>
    </source>
</evidence>
<evidence type="ECO:0000256" key="1">
    <source>
        <dbReference type="ARBA" id="ARBA00007905"/>
    </source>
</evidence>
<dbReference type="CDD" id="cd19157">
    <property type="entry name" value="AKR_AKR5G1-3"/>
    <property type="match status" value="1"/>
</dbReference>
<evidence type="ECO:0000313" key="8">
    <source>
        <dbReference type="EMBL" id="KOO37529.1"/>
    </source>
</evidence>
<evidence type="ECO:0000256" key="4">
    <source>
        <dbReference type="PIRSR" id="PIRSR000097-1"/>
    </source>
</evidence>
<dbReference type="FunFam" id="3.20.20.100:FF:000015">
    <property type="entry name" value="Oxidoreductase, aldo/keto reductase family"/>
    <property type="match status" value="1"/>
</dbReference>
<dbReference type="GeneID" id="87599395"/>
<evidence type="ECO:0000256" key="5">
    <source>
        <dbReference type="PIRSR" id="PIRSR000097-2"/>
    </source>
</evidence>
<dbReference type="EMBL" id="LILD01000001">
    <property type="protein sequence ID" value="KOO37529.1"/>
    <property type="molecule type" value="Genomic_DNA"/>
</dbReference>
<accession>A0A0M0KFF2</accession>
<dbReference type="SUPFAM" id="SSF51430">
    <property type="entry name" value="NAD(P)-linked oxidoreductase"/>
    <property type="match status" value="1"/>
</dbReference>
<reference evidence="8" key="1">
    <citation type="submission" date="2015-08" db="EMBL/GenBank/DDBJ databases">
        <title>Complete DNA Sequence of Pseudomonas syringae pv. actinidiae, the Causal Agent of Kiwifruit Canker Disease.</title>
        <authorList>
            <person name="Rikkerink E.H.A."/>
            <person name="Fineran P.C."/>
        </authorList>
    </citation>
    <scope>NUCLEOTIDE SEQUENCE</scope>
    <source>
        <strain evidence="8">DSM 13666</strain>
    </source>
</reference>
<keyword evidence="3" id="KW-0560">Oxidoreductase</keyword>
<dbReference type="Gene3D" id="3.20.20.100">
    <property type="entry name" value="NADP-dependent oxidoreductase domain"/>
    <property type="match status" value="1"/>
</dbReference>
<dbReference type="PATRIC" id="fig|136160.3.peg.333"/>
<dbReference type="PANTHER" id="PTHR43827">
    <property type="entry name" value="2,5-DIKETO-D-GLUCONIC ACID REDUCTASE"/>
    <property type="match status" value="1"/>
</dbReference>
<name>A0A0M0KFF2_ALKHA</name>
<dbReference type="PRINTS" id="PR00069">
    <property type="entry name" value="ALDKETRDTASE"/>
</dbReference>
<evidence type="ECO:0000259" key="7">
    <source>
        <dbReference type="Pfam" id="PF00248"/>
    </source>
</evidence>
<gene>
    <name evidence="8" type="ORF">AMD02_00740</name>
</gene>
<comment type="caution">
    <text evidence="8">The sequence shown here is derived from an EMBL/GenBank/DDBJ whole genome shotgun (WGS) entry which is preliminary data.</text>
</comment>
<feature type="active site" description="Proton donor" evidence="4">
    <location>
        <position position="54"/>
    </location>
</feature>
<dbReference type="InterPro" id="IPR044500">
    <property type="entry name" value="AKR5G"/>
</dbReference>
<dbReference type="RefSeq" id="WP_053430111.1">
    <property type="nucleotide sequence ID" value="NZ_CP040441.1"/>
</dbReference>
<dbReference type="GO" id="GO:0016616">
    <property type="term" value="F:oxidoreductase activity, acting on the CH-OH group of donors, NAD or NADP as acceptor"/>
    <property type="evidence" value="ECO:0007669"/>
    <property type="project" value="UniProtKB-ARBA"/>
</dbReference>
<feature type="binding site" evidence="5">
    <location>
        <position position="112"/>
    </location>
    <ligand>
        <name>substrate</name>
    </ligand>
</feature>
<dbReference type="PROSITE" id="PS00062">
    <property type="entry name" value="ALDOKETO_REDUCTASE_2"/>
    <property type="match status" value="1"/>
</dbReference>
<comment type="similarity">
    <text evidence="1">Belongs to the aldo/keto reductase family.</text>
</comment>
<dbReference type="InterPro" id="IPR036812">
    <property type="entry name" value="NAD(P)_OxRdtase_dom_sf"/>
</dbReference>
<dbReference type="PANTHER" id="PTHR43827:SF3">
    <property type="entry name" value="NADP-DEPENDENT OXIDOREDUCTASE DOMAIN-CONTAINING PROTEIN"/>
    <property type="match status" value="1"/>
</dbReference>
<feature type="domain" description="NADP-dependent oxidoreductase" evidence="7">
    <location>
        <begin position="27"/>
        <end position="263"/>
    </location>
</feature>
<organism evidence="8">
    <name type="scientific">Halalkalibacterium halodurans</name>
    <name type="common">Bacillus halodurans</name>
    <dbReference type="NCBI Taxonomy" id="86665"/>
    <lineage>
        <taxon>Bacteria</taxon>
        <taxon>Bacillati</taxon>
        <taxon>Bacillota</taxon>
        <taxon>Bacilli</taxon>
        <taxon>Bacillales</taxon>
        <taxon>Bacillaceae</taxon>
        <taxon>Halalkalibacterium (ex Joshi et al. 2022)</taxon>
    </lineage>
</organism>
<dbReference type="InterPro" id="IPR020471">
    <property type="entry name" value="AKR"/>
</dbReference>
<dbReference type="Pfam" id="PF00248">
    <property type="entry name" value="Aldo_ket_red"/>
    <property type="match status" value="1"/>
</dbReference>
<dbReference type="PROSITE" id="PS00798">
    <property type="entry name" value="ALDOKETO_REDUCTASE_1"/>
    <property type="match status" value="1"/>
</dbReference>
<sequence>MIQSIQDRVKLANGVEMPWVGLGVYKAAEGEEVIGAVQAALKAGYRSIDTASLYQNEEGVGQAIRESGIPRDEIFVTTKVWNTEQGYDETLAAFERSRKRLGLEVIDLYLIHWPVREKFLDTWRALETLYKERKVRAIGVSNFNIHHLEAVMNISDINPMVNQVEFHPFLTQKPLLTFCKEHDIQLEAWRPLTKGEIFTHPVVQALAKKYGKTPAQIVLRWNLEHRVVTIPKSVREERIQENANIFDFHLSPEDVEALDGLNEDRRLGQNPDSFSFDF</sequence>
<dbReference type="PIRSF" id="PIRSF000097">
    <property type="entry name" value="AKR"/>
    <property type="match status" value="1"/>
</dbReference>
<evidence type="ECO:0000256" key="2">
    <source>
        <dbReference type="ARBA" id="ARBA00022857"/>
    </source>
</evidence>
<evidence type="ECO:0000256" key="6">
    <source>
        <dbReference type="PIRSR" id="PIRSR000097-3"/>
    </source>
</evidence>
<dbReference type="AlphaFoldDB" id="A0A0M0KFF2"/>
<protein>
    <submittedName>
        <fullName evidence="8">Glyoxal reductase</fullName>
    </submittedName>
</protein>
<feature type="site" description="Lowers pKa of active site Tyr" evidence="6">
    <location>
        <position position="79"/>
    </location>
</feature>
<keyword evidence="2" id="KW-0521">NADP</keyword>
<dbReference type="InterPro" id="IPR018170">
    <property type="entry name" value="Aldo/ket_reductase_CS"/>
</dbReference>